<feature type="non-terminal residue" evidence="1">
    <location>
        <position position="1"/>
    </location>
</feature>
<evidence type="ECO:0000313" key="2">
    <source>
        <dbReference type="Proteomes" id="UP001196413"/>
    </source>
</evidence>
<sequence>NRQASTEIRRMINGNGLGSHDTQNETSGILHYSLVIIRGVRDNVMLRLLMMKEWLPRSNATVASKRINLAWSEGTVGKSTVYR</sequence>
<reference evidence="1" key="1">
    <citation type="submission" date="2021-06" db="EMBL/GenBank/DDBJ databases">
        <title>Parelaphostrongylus tenuis whole genome reference sequence.</title>
        <authorList>
            <person name="Garwood T.J."/>
            <person name="Larsen P.A."/>
            <person name="Fountain-Jones N.M."/>
            <person name="Garbe J.R."/>
            <person name="Macchietto M.G."/>
            <person name="Kania S.A."/>
            <person name="Gerhold R.W."/>
            <person name="Richards J.E."/>
            <person name="Wolf T.M."/>
        </authorList>
    </citation>
    <scope>NUCLEOTIDE SEQUENCE</scope>
    <source>
        <strain evidence="1">MNPRO001-30</strain>
        <tissue evidence="1">Meninges</tissue>
    </source>
</reference>
<accession>A0AAD5MGF0</accession>
<protein>
    <submittedName>
        <fullName evidence="1">Uncharacterized protein</fullName>
    </submittedName>
</protein>
<gene>
    <name evidence="1" type="ORF">KIN20_004002</name>
</gene>
<name>A0AAD5MGF0_PARTN</name>
<proteinExistence type="predicted"/>
<dbReference type="EMBL" id="JAHQIW010000535">
    <property type="protein sequence ID" value="KAJ1348651.1"/>
    <property type="molecule type" value="Genomic_DNA"/>
</dbReference>
<dbReference type="AlphaFoldDB" id="A0AAD5MGF0"/>
<comment type="caution">
    <text evidence="1">The sequence shown here is derived from an EMBL/GenBank/DDBJ whole genome shotgun (WGS) entry which is preliminary data.</text>
</comment>
<keyword evidence="2" id="KW-1185">Reference proteome</keyword>
<evidence type="ECO:0000313" key="1">
    <source>
        <dbReference type="EMBL" id="KAJ1348651.1"/>
    </source>
</evidence>
<organism evidence="1 2">
    <name type="scientific">Parelaphostrongylus tenuis</name>
    <name type="common">Meningeal worm</name>
    <dbReference type="NCBI Taxonomy" id="148309"/>
    <lineage>
        <taxon>Eukaryota</taxon>
        <taxon>Metazoa</taxon>
        <taxon>Ecdysozoa</taxon>
        <taxon>Nematoda</taxon>
        <taxon>Chromadorea</taxon>
        <taxon>Rhabditida</taxon>
        <taxon>Rhabditina</taxon>
        <taxon>Rhabditomorpha</taxon>
        <taxon>Strongyloidea</taxon>
        <taxon>Metastrongylidae</taxon>
        <taxon>Parelaphostrongylus</taxon>
    </lineage>
</organism>
<dbReference type="Proteomes" id="UP001196413">
    <property type="component" value="Unassembled WGS sequence"/>
</dbReference>